<feature type="region of interest" description="Disordered" evidence="1">
    <location>
        <begin position="386"/>
        <end position="420"/>
    </location>
</feature>
<evidence type="ECO:0000259" key="2">
    <source>
        <dbReference type="PROSITE" id="PS50104"/>
    </source>
</evidence>
<dbReference type="Pfam" id="PF05419">
    <property type="entry name" value="GUN4"/>
    <property type="match status" value="1"/>
</dbReference>
<keyword evidence="4" id="KW-1185">Reference proteome</keyword>
<dbReference type="SUPFAM" id="SSF140869">
    <property type="entry name" value="GUN4-like"/>
    <property type="match status" value="1"/>
</dbReference>
<dbReference type="EMBL" id="VSRQ01000001">
    <property type="protein sequence ID" value="TYK52827.1"/>
    <property type="molecule type" value="Genomic_DNA"/>
</dbReference>
<dbReference type="PROSITE" id="PS50104">
    <property type="entry name" value="TIR"/>
    <property type="match status" value="1"/>
</dbReference>
<dbReference type="Gene3D" id="1.25.40.620">
    <property type="match status" value="1"/>
</dbReference>
<feature type="compositionally biased region" description="Pro residues" evidence="1">
    <location>
        <begin position="393"/>
        <end position="403"/>
    </location>
</feature>
<feature type="region of interest" description="Disordered" evidence="1">
    <location>
        <begin position="1"/>
        <end position="29"/>
    </location>
</feature>
<proteinExistence type="predicted"/>
<dbReference type="InterPro" id="IPR008629">
    <property type="entry name" value="GUN4-like"/>
</dbReference>
<dbReference type="AlphaFoldDB" id="A0A5D3FVE4"/>
<dbReference type="Proteomes" id="UP000323505">
    <property type="component" value="Unassembled WGS sequence"/>
</dbReference>
<dbReference type="Pfam" id="PF13676">
    <property type="entry name" value="TIR_2"/>
    <property type="match status" value="2"/>
</dbReference>
<name>A0A5D3FVE4_9ACTN</name>
<accession>A0A5D3FVE4</accession>
<gene>
    <name evidence="3" type="ORF">FXF68_03480</name>
</gene>
<evidence type="ECO:0000313" key="4">
    <source>
        <dbReference type="Proteomes" id="UP000323505"/>
    </source>
</evidence>
<feature type="compositionally biased region" description="Low complexity" evidence="1">
    <location>
        <begin position="404"/>
        <end position="420"/>
    </location>
</feature>
<dbReference type="GO" id="GO:0007165">
    <property type="term" value="P:signal transduction"/>
    <property type="evidence" value="ECO:0007669"/>
    <property type="project" value="InterPro"/>
</dbReference>
<evidence type="ECO:0000256" key="1">
    <source>
        <dbReference type="SAM" id="MobiDB-lite"/>
    </source>
</evidence>
<evidence type="ECO:0000313" key="3">
    <source>
        <dbReference type="EMBL" id="TYK52827.1"/>
    </source>
</evidence>
<organism evidence="3 4">
    <name type="scientific">Actinomadura decatromicini</name>
    <dbReference type="NCBI Taxonomy" id="2604572"/>
    <lineage>
        <taxon>Bacteria</taxon>
        <taxon>Bacillati</taxon>
        <taxon>Actinomycetota</taxon>
        <taxon>Actinomycetes</taxon>
        <taxon>Streptosporangiales</taxon>
        <taxon>Thermomonosporaceae</taxon>
        <taxon>Actinomadura</taxon>
    </lineage>
</organism>
<dbReference type="InterPro" id="IPR037215">
    <property type="entry name" value="GUN4-like_sf"/>
</dbReference>
<dbReference type="SUPFAM" id="SSF52200">
    <property type="entry name" value="Toll/Interleukin receptor TIR domain"/>
    <property type="match status" value="2"/>
</dbReference>
<comment type="caution">
    <text evidence="3">The sequence shown here is derived from an EMBL/GenBank/DDBJ whole genome shotgun (WGS) entry which is preliminary data.</text>
</comment>
<dbReference type="InterPro" id="IPR000157">
    <property type="entry name" value="TIR_dom"/>
</dbReference>
<reference evidence="3 4" key="1">
    <citation type="submission" date="2019-08" db="EMBL/GenBank/DDBJ databases">
        <title>Actinomadura sp. nov. CYP1-5 isolated from mountain soil.</title>
        <authorList>
            <person name="Songsumanus A."/>
            <person name="Kuncharoen N."/>
            <person name="Kudo T."/>
            <person name="Yuki M."/>
            <person name="Igarashi Y."/>
            <person name="Tanasupawat S."/>
        </authorList>
    </citation>
    <scope>NUCLEOTIDE SEQUENCE [LARGE SCALE GENOMIC DNA]</scope>
    <source>
        <strain evidence="3 4">CYP1-5</strain>
    </source>
</reference>
<feature type="domain" description="TIR" evidence="2">
    <location>
        <begin position="102"/>
        <end position="229"/>
    </location>
</feature>
<protein>
    <submittedName>
        <fullName evidence="3">TIR domain-containing protein</fullName>
    </submittedName>
</protein>
<sequence>MAVGAPGPRSTRRRGTSHPADPAGAGRRPSPETELLFLFPRRRLRHLCYGKQFGRNLCGKRSWPGRFHAGRIRQQNAIKPAGRKVRPTLEARSIPGRDRGRVLVEAYLAYGRADAQWVRKLWRQLHRHGVDAFFDELVLPGDSVIHSLEQALRDTTAGIAVFGPGLAGDRWALTEYDALLASCAEKGLPFIPVTFGGAPIPPFARDWAWLDFADADPGGEKFDHLAAGLADTLRGGDTTAGLHEGDVLREPPRPLREPARRSVVVCYAPADAEYGRSLVERVHEAGLPVWSVRSLRPGDRLVWTTRQQLRHATVVVVVMSPAAQDSEDVTRMILEAQWHERPFFPVLVTGRSHYLLADLWCADAHAGGPLGDAPLAHLVALHEASSRGRPLPEPELPSAPPPFAARSSAGRSSEVRSSGARSGRVPASFALTRLRAALAEREIEHADLLTTTLLLEAANRLESGVLRRRDAAALSRDLLVGVDELWAAATGGRMGFRVQVGMAPIEGRRHSDFLALSKELGWRVSDDEAVPTYREFAARALDRSGFFPTLRNPRGEQRMDWYDNWTQMALTVHARLRECGVRP</sequence>
<dbReference type="InterPro" id="IPR035897">
    <property type="entry name" value="Toll_tir_struct_dom_sf"/>
</dbReference>
<dbReference type="Gene3D" id="3.40.50.10140">
    <property type="entry name" value="Toll/interleukin-1 receptor homology (TIR) domain"/>
    <property type="match status" value="2"/>
</dbReference>